<protein>
    <submittedName>
        <fullName evidence="1">Uncharacterized protein</fullName>
    </submittedName>
</protein>
<proteinExistence type="predicted"/>
<evidence type="ECO:0000313" key="1">
    <source>
        <dbReference type="EMBL" id="TCJ15840.1"/>
    </source>
</evidence>
<dbReference type="EMBL" id="SJZI01000019">
    <property type="protein sequence ID" value="TCJ15840.1"/>
    <property type="molecule type" value="Genomic_DNA"/>
</dbReference>
<comment type="caution">
    <text evidence="1">The sequence shown here is derived from an EMBL/GenBank/DDBJ whole genome shotgun (WGS) entry which is preliminary data.</text>
</comment>
<gene>
    <name evidence="1" type="ORF">EPD60_07725</name>
</gene>
<reference evidence="1 2" key="1">
    <citation type="submission" date="2019-03" db="EMBL/GenBank/DDBJ databases">
        <authorList>
            <person name="Kim M.K.M."/>
        </authorList>
    </citation>
    <scope>NUCLEOTIDE SEQUENCE [LARGE SCALE GENOMIC DNA]</scope>
    <source>
        <strain evidence="1 2">17J68-12</strain>
    </source>
</reference>
<dbReference type="Proteomes" id="UP000295334">
    <property type="component" value="Unassembled WGS sequence"/>
</dbReference>
<evidence type="ECO:0000313" key="2">
    <source>
        <dbReference type="Proteomes" id="UP000295334"/>
    </source>
</evidence>
<keyword evidence="2" id="KW-1185">Reference proteome</keyword>
<sequence length="72" mass="8026">MDLEKLSRLNLDTLRTQHALAAARLKTALLDGTSWEELRDIRRDLTELEIALHRKLGGGPATDPSGHPKREG</sequence>
<dbReference type="AlphaFoldDB" id="A0A4R1BFB4"/>
<dbReference type="RefSeq" id="WP_131448526.1">
    <property type="nucleotide sequence ID" value="NZ_SJZI01000019.1"/>
</dbReference>
<accession>A0A4R1BFB4</accession>
<organism evidence="1 2">
    <name type="scientific">Flaviaesturariibacter flavus</name>
    <dbReference type="NCBI Taxonomy" id="2502780"/>
    <lineage>
        <taxon>Bacteria</taxon>
        <taxon>Pseudomonadati</taxon>
        <taxon>Bacteroidota</taxon>
        <taxon>Chitinophagia</taxon>
        <taxon>Chitinophagales</taxon>
        <taxon>Chitinophagaceae</taxon>
        <taxon>Flaviaestuariibacter</taxon>
    </lineage>
</organism>
<name>A0A4R1BFB4_9BACT</name>